<gene>
    <name evidence="2" type="ORF">FEM03_00005</name>
</gene>
<keyword evidence="1" id="KW-1133">Transmembrane helix</keyword>
<keyword evidence="3" id="KW-1185">Reference proteome</keyword>
<organism evidence="2 3">
    <name type="scientific">Phragmitibacter flavus</name>
    <dbReference type="NCBI Taxonomy" id="2576071"/>
    <lineage>
        <taxon>Bacteria</taxon>
        <taxon>Pseudomonadati</taxon>
        <taxon>Verrucomicrobiota</taxon>
        <taxon>Verrucomicrobiia</taxon>
        <taxon>Verrucomicrobiales</taxon>
        <taxon>Verrucomicrobiaceae</taxon>
        <taxon>Phragmitibacter</taxon>
    </lineage>
</organism>
<dbReference type="OrthoDB" id="9154641at2"/>
<feature type="transmembrane region" description="Helical" evidence="1">
    <location>
        <begin position="37"/>
        <end position="55"/>
    </location>
</feature>
<dbReference type="AlphaFoldDB" id="A0A5R8KJR9"/>
<dbReference type="EMBL" id="VAUV01000001">
    <property type="protein sequence ID" value="TLD72500.1"/>
    <property type="molecule type" value="Genomic_DNA"/>
</dbReference>
<evidence type="ECO:0000313" key="3">
    <source>
        <dbReference type="Proteomes" id="UP000306196"/>
    </source>
</evidence>
<sequence>MMLRYLGNLSTGKLVLWCYLCWYVAIVTLHFDPSPALWISSVGMSGIIGTALLLSTSSKTAKPDGWTVFRLFLMPFCVSSYAALIKGKNFFMIFPLNLNELLIAAAACVAFIMLHLACRAITQKPTSASCCLKSK</sequence>
<feature type="transmembrane region" description="Helical" evidence="1">
    <location>
        <begin position="67"/>
        <end position="84"/>
    </location>
</feature>
<evidence type="ECO:0000313" key="2">
    <source>
        <dbReference type="EMBL" id="TLD72500.1"/>
    </source>
</evidence>
<proteinExistence type="predicted"/>
<keyword evidence="1" id="KW-0812">Transmembrane</keyword>
<feature type="transmembrane region" description="Helical" evidence="1">
    <location>
        <begin position="12"/>
        <end position="31"/>
    </location>
</feature>
<name>A0A5R8KJR9_9BACT</name>
<comment type="caution">
    <text evidence="2">The sequence shown here is derived from an EMBL/GenBank/DDBJ whole genome shotgun (WGS) entry which is preliminary data.</text>
</comment>
<accession>A0A5R8KJR9</accession>
<dbReference type="Proteomes" id="UP000306196">
    <property type="component" value="Unassembled WGS sequence"/>
</dbReference>
<evidence type="ECO:0000256" key="1">
    <source>
        <dbReference type="SAM" id="Phobius"/>
    </source>
</evidence>
<feature type="transmembrane region" description="Helical" evidence="1">
    <location>
        <begin position="90"/>
        <end position="114"/>
    </location>
</feature>
<reference evidence="2 3" key="1">
    <citation type="submission" date="2019-05" db="EMBL/GenBank/DDBJ databases">
        <title>Verrucobacter flavum gen. nov., sp. nov. a new member of the family Verrucomicrobiaceae.</title>
        <authorList>
            <person name="Szuroczki S."/>
            <person name="Abbaszade G."/>
            <person name="Szabo A."/>
            <person name="Felfoldi T."/>
            <person name="Schumann P."/>
            <person name="Boka K."/>
            <person name="Keki Z."/>
            <person name="Toumi M."/>
            <person name="Toth E."/>
        </authorList>
    </citation>
    <scope>NUCLEOTIDE SEQUENCE [LARGE SCALE GENOMIC DNA]</scope>
    <source>
        <strain evidence="2 3">MG-N-17</strain>
    </source>
</reference>
<keyword evidence="1" id="KW-0472">Membrane</keyword>
<protein>
    <submittedName>
        <fullName evidence="2">Uncharacterized protein</fullName>
    </submittedName>
</protein>